<gene>
    <name evidence="2" type="ORF">RCOM_1743190</name>
</gene>
<dbReference type="InParanoid" id="B9RXA2"/>
<reference evidence="3" key="1">
    <citation type="journal article" date="2010" name="Nat. Biotechnol.">
        <title>Draft genome sequence of the oilseed species Ricinus communis.</title>
        <authorList>
            <person name="Chan A.P."/>
            <person name="Crabtree J."/>
            <person name="Zhao Q."/>
            <person name="Lorenzi H."/>
            <person name="Orvis J."/>
            <person name="Puiu D."/>
            <person name="Melake-Berhan A."/>
            <person name="Jones K.M."/>
            <person name="Redman J."/>
            <person name="Chen G."/>
            <person name="Cahoon E.B."/>
            <person name="Gedil M."/>
            <person name="Stanke M."/>
            <person name="Haas B.J."/>
            <person name="Wortman J.R."/>
            <person name="Fraser-Liggett C.M."/>
            <person name="Ravel J."/>
            <person name="Rabinowicz P.D."/>
        </authorList>
    </citation>
    <scope>NUCLEOTIDE SEQUENCE [LARGE SCALE GENOMIC DNA]</scope>
    <source>
        <strain evidence="3">cv. Hale</strain>
    </source>
</reference>
<name>B9RXA2_RICCO</name>
<keyword evidence="3" id="KW-1185">Reference proteome</keyword>
<sequence length="273" mass="30472">MSMEPKTLVLVPNHESSSSQSHKQRVLHASGAGHGPNDGFVLGRSKKWKKVIRHIVEDRAITTITCSTTTVKVPRPMSCLCWNARRLGNPRVLDELNFIIHREDPTLISLCETLLHDRKREFVCKNFGFQNCFVVNALRGSEGLICYGNLIFVSIQSFSCGHIDIAMLHGGEKKGSLPIPSQIHDFREAIEDASLMIMSNDWMKFSTLSKNLSPLAMKKSNTGKLSFEMSGWPMATKTRDGFTNMLLLDVPGIKFSLCIMQTNLPLLAQENPG</sequence>
<dbReference type="Proteomes" id="UP000008311">
    <property type="component" value="Unassembled WGS sequence"/>
</dbReference>
<dbReference type="AlphaFoldDB" id="B9RXA2"/>
<accession>B9RXA2</accession>
<dbReference type="EMBL" id="EQ973827">
    <property type="protein sequence ID" value="EEF44007.1"/>
    <property type="molecule type" value="Genomic_DNA"/>
</dbReference>
<evidence type="ECO:0000313" key="2">
    <source>
        <dbReference type="EMBL" id="EEF44007.1"/>
    </source>
</evidence>
<proteinExistence type="predicted"/>
<protein>
    <submittedName>
        <fullName evidence="2">Uncharacterized protein</fullName>
    </submittedName>
</protein>
<evidence type="ECO:0000313" key="3">
    <source>
        <dbReference type="Proteomes" id="UP000008311"/>
    </source>
</evidence>
<organism evidence="2 3">
    <name type="scientific">Ricinus communis</name>
    <name type="common">Castor bean</name>
    <dbReference type="NCBI Taxonomy" id="3988"/>
    <lineage>
        <taxon>Eukaryota</taxon>
        <taxon>Viridiplantae</taxon>
        <taxon>Streptophyta</taxon>
        <taxon>Embryophyta</taxon>
        <taxon>Tracheophyta</taxon>
        <taxon>Spermatophyta</taxon>
        <taxon>Magnoliopsida</taxon>
        <taxon>eudicotyledons</taxon>
        <taxon>Gunneridae</taxon>
        <taxon>Pentapetalae</taxon>
        <taxon>rosids</taxon>
        <taxon>fabids</taxon>
        <taxon>Malpighiales</taxon>
        <taxon>Euphorbiaceae</taxon>
        <taxon>Acalyphoideae</taxon>
        <taxon>Acalypheae</taxon>
        <taxon>Ricinus</taxon>
    </lineage>
</organism>
<feature type="region of interest" description="Disordered" evidence="1">
    <location>
        <begin position="1"/>
        <end position="38"/>
    </location>
</feature>
<evidence type="ECO:0000256" key="1">
    <source>
        <dbReference type="SAM" id="MobiDB-lite"/>
    </source>
</evidence>